<keyword evidence="4" id="KW-0645">Protease</keyword>
<feature type="compositionally biased region" description="Low complexity" evidence="1">
    <location>
        <begin position="551"/>
        <end position="563"/>
    </location>
</feature>
<feature type="transmembrane region" description="Helical" evidence="2">
    <location>
        <begin position="20"/>
        <end position="41"/>
    </location>
</feature>
<dbReference type="GO" id="GO:0006508">
    <property type="term" value="P:proteolysis"/>
    <property type="evidence" value="ECO:0007669"/>
    <property type="project" value="UniProtKB-KW"/>
</dbReference>
<dbReference type="EMBL" id="JACHDS010000001">
    <property type="protein sequence ID" value="MBB6172462.1"/>
    <property type="molecule type" value="Genomic_DNA"/>
</dbReference>
<keyword evidence="2" id="KW-0472">Membrane</keyword>
<reference evidence="4 5" key="1">
    <citation type="submission" date="2020-08" db="EMBL/GenBank/DDBJ databases">
        <title>Sequencing the genomes of 1000 actinobacteria strains.</title>
        <authorList>
            <person name="Klenk H.-P."/>
        </authorList>
    </citation>
    <scope>NUCLEOTIDE SEQUENCE [LARGE SCALE GENOMIC DNA]</scope>
    <source>
        <strain evidence="4 5">DSM 46659</strain>
    </source>
</reference>
<feature type="transmembrane region" description="Helical" evidence="2">
    <location>
        <begin position="202"/>
        <end position="223"/>
    </location>
</feature>
<dbReference type="Pfam" id="PF11992">
    <property type="entry name" value="TgpA_N"/>
    <property type="match status" value="1"/>
</dbReference>
<dbReference type="PANTHER" id="PTHR42736">
    <property type="entry name" value="PROTEIN-GLUTAMINE GAMMA-GLUTAMYLTRANSFERASE"/>
    <property type="match status" value="1"/>
</dbReference>
<evidence type="ECO:0000256" key="2">
    <source>
        <dbReference type="SAM" id="Phobius"/>
    </source>
</evidence>
<proteinExistence type="predicted"/>
<dbReference type="GO" id="GO:0008233">
    <property type="term" value="F:peptidase activity"/>
    <property type="evidence" value="ECO:0007669"/>
    <property type="project" value="UniProtKB-KW"/>
</dbReference>
<dbReference type="Pfam" id="PF13559">
    <property type="entry name" value="DUF4129"/>
    <property type="match status" value="1"/>
</dbReference>
<dbReference type="Gene3D" id="3.10.620.30">
    <property type="match status" value="1"/>
</dbReference>
<dbReference type="Proteomes" id="UP000546642">
    <property type="component" value="Unassembled WGS sequence"/>
</dbReference>
<dbReference type="InterPro" id="IPR021878">
    <property type="entry name" value="TgpA_N"/>
</dbReference>
<dbReference type="SMART" id="SM00460">
    <property type="entry name" value="TGc"/>
    <property type="match status" value="1"/>
</dbReference>
<sequence length="761" mass="78655">MLAVLAALPVLAPILRGDGWWTAAAVTVAAVALTGVVVRVLRVSEAVLPLLQAAAGVIALTALFAPGQAVAGLIPTPESAAALLSLAAEGRAEIDASPAPVAAGPVVALVVALGMGLLALLADFLAVTARMPALVGLPLAGMALLVLSVDDQGIAWWAFALAAAGYLGLLGVDSWIRAGARGIRPLGSTGSAARAFGALRRAATAGAVAAAAIALALLVPVAVPGLGDGALFRMAQSGMIGNDAVTTTHPLVSLRTQLADDSGTAVLSYGSDDSDPDYLRTYVLDVFDGENWTMSSLRAGRNTRVGADDRLPLPPGTPRLTGDPVRTEVSVAGDARDVDFLPMPYPALSVDVGGEWFADPATQMVFRTGGGERSLDYRVDSVRPRPSAAELAASGGTPGVDPQYLRVPEDVDPRVAELARSVVGGARTPHERAVALQDWFTGAGGFTYDLRPPPLPEGADPLAHFLLEGRVGYCEQFAGAMALMARQIGVPARVATGYTAGTQVADDRWEVRRSDAHAWPELYFEGQGWLRFEPTPSSGDGQGTASVPSYAEPAPEPGGAADDPGPRPDTAEERPERPDPAGPEAEDPAAPAPGSATEGTGGSADAAALGRILQAAAVALLVLLAPALTATAVRHLRQSGATTDSARARAAWLGLRDEAADLGVPWSPAESPRTIARRLAVEYGLSGAAREAVWRIALAEESARYAPRPVVPRSLAADVHTVRRALRRRVGLAARVRGTLLPRSLLRRAGDVRRAARVRTG</sequence>
<dbReference type="Pfam" id="PF01841">
    <property type="entry name" value="Transglut_core"/>
    <property type="match status" value="1"/>
</dbReference>
<feature type="transmembrane region" description="Helical" evidence="2">
    <location>
        <begin position="155"/>
        <end position="176"/>
    </location>
</feature>
<evidence type="ECO:0000313" key="5">
    <source>
        <dbReference type="Proteomes" id="UP000546642"/>
    </source>
</evidence>
<gene>
    <name evidence="4" type="ORF">HNR23_002522</name>
</gene>
<keyword evidence="2" id="KW-1133">Transmembrane helix</keyword>
<organism evidence="4 5">
    <name type="scientific">Nocardiopsis mwathae</name>
    <dbReference type="NCBI Taxonomy" id="1472723"/>
    <lineage>
        <taxon>Bacteria</taxon>
        <taxon>Bacillati</taxon>
        <taxon>Actinomycetota</taxon>
        <taxon>Actinomycetes</taxon>
        <taxon>Streptosporangiales</taxon>
        <taxon>Nocardiopsidaceae</taxon>
        <taxon>Nocardiopsis</taxon>
    </lineage>
</organism>
<evidence type="ECO:0000259" key="3">
    <source>
        <dbReference type="SMART" id="SM00460"/>
    </source>
</evidence>
<keyword evidence="4" id="KW-0378">Hydrolase</keyword>
<feature type="domain" description="Transglutaminase-like" evidence="3">
    <location>
        <begin position="466"/>
        <end position="536"/>
    </location>
</feature>
<dbReference type="AlphaFoldDB" id="A0A7W9YHZ3"/>
<feature type="region of interest" description="Disordered" evidence="1">
    <location>
        <begin position="533"/>
        <end position="603"/>
    </location>
</feature>
<feature type="transmembrane region" description="Helical" evidence="2">
    <location>
        <begin position="106"/>
        <end position="126"/>
    </location>
</feature>
<accession>A0A7W9YHZ3</accession>
<dbReference type="RefSeq" id="WP_184075756.1">
    <property type="nucleotide sequence ID" value="NZ_JACHDS010000001.1"/>
</dbReference>
<protein>
    <submittedName>
        <fullName evidence="4">Transglutaminase-like putative cysteine protease</fullName>
    </submittedName>
</protein>
<dbReference type="InterPro" id="IPR038765">
    <property type="entry name" value="Papain-like_cys_pep_sf"/>
</dbReference>
<dbReference type="PANTHER" id="PTHR42736:SF1">
    <property type="entry name" value="PROTEIN-GLUTAMINE GAMMA-GLUTAMYLTRANSFERASE"/>
    <property type="match status" value="1"/>
</dbReference>
<comment type="caution">
    <text evidence="4">The sequence shown here is derived from an EMBL/GenBank/DDBJ whole genome shotgun (WGS) entry which is preliminary data.</text>
</comment>
<dbReference type="SUPFAM" id="SSF54001">
    <property type="entry name" value="Cysteine proteinases"/>
    <property type="match status" value="1"/>
</dbReference>
<keyword evidence="5" id="KW-1185">Reference proteome</keyword>
<evidence type="ECO:0000256" key="1">
    <source>
        <dbReference type="SAM" id="MobiDB-lite"/>
    </source>
</evidence>
<dbReference type="InterPro" id="IPR025403">
    <property type="entry name" value="TgpA-like_C"/>
</dbReference>
<keyword evidence="2" id="KW-0812">Transmembrane</keyword>
<feature type="transmembrane region" description="Helical" evidence="2">
    <location>
        <begin position="133"/>
        <end position="149"/>
    </location>
</feature>
<feature type="compositionally biased region" description="Polar residues" evidence="1">
    <location>
        <begin position="535"/>
        <end position="547"/>
    </location>
</feature>
<feature type="compositionally biased region" description="Basic and acidic residues" evidence="1">
    <location>
        <begin position="564"/>
        <end position="579"/>
    </location>
</feature>
<name>A0A7W9YHZ3_9ACTN</name>
<feature type="transmembrane region" description="Helical" evidence="2">
    <location>
        <begin position="53"/>
        <end position="74"/>
    </location>
</feature>
<dbReference type="InterPro" id="IPR002931">
    <property type="entry name" value="Transglutaminase-like"/>
</dbReference>
<dbReference type="InterPro" id="IPR052901">
    <property type="entry name" value="Bact_TGase-like"/>
</dbReference>
<evidence type="ECO:0000313" key="4">
    <source>
        <dbReference type="EMBL" id="MBB6172462.1"/>
    </source>
</evidence>